<dbReference type="AlphaFoldDB" id="D2NQ56"/>
<name>D2NQ56_ROTMD</name>
<accession>D2NQ56</accession>
<feature type="region of interest" description="Disordered" evidence="5">
    <location>
        <begin position="302"/>
        <end position="328"/>
    </location>
</feature>
<keyword evidence="2" id="KW-0547">Nucleotide-binding</keyword>
<reference evidence="7 8" key="3">
    <citation type="journal article" date="2010" name="Sequencing">
        <title>Complete Genome Sequence of Rothia mucilaginosa DY-18: A Clinical Isolate with Dense Meshwork-Like Structures from a Persistent Apical Periodontitis Lesion.</title>
        <authorList>
            <person name="Yamane K."/>
            <person name="Nambu T."/>
            <person name="Yamanaka T."/>
            <person name="Mashimo C."/>
            <person name="Sugimori C."/>
            <person name="Leung K.-P."/>
            <person name="Fukushima H."/>
        </authorList>
    </citation>
    <scope>NUCLEOTIDE SEQUENCE [LARGE SCALE GENOMIC DNA]</scope>
    <source>
        <strain evidence="7 8">DY-18</strain>
    </source>
</reference>
<keyword evidence="3" id="KW-0067">ATP-binding</keyword>
<dbReference type="InterPro" id="IPR027417">
    <property type="entry name" value="P-loop_NTPase"/>
</dbReference>
<dbReference type="SMART" id="SM00382">
    <property type="entry name" value="AAA"/>
    <property type="match status" value="2"/>
</dbReference>
<reference evidence="8" key="1">
    <citation type="submission" date="2009-07" db="EMBL/GenBank/DDBJ databases">
        <title>Complete genome sequence of Rothia mucilaginosa DJ.</title>
        <authorList>
            <person name="Yamane K."/>
            <person name="Nambu T."/>
            <person name="Mashimo C."/>
            <person name="Sugimori C."/>
            <person name="Yamanaka T."/>
            <person name="Leung K."/>
            <person name="Fukushima H."/>
        </authorList>
    </citation>
    <scope>NUCLEOTIDE SEQUENCE [LARGE SCALE GENOMIC DNA]</scope>
    <source>
        <strain evidence="8">DY-18</strain>
    </source>
</reference>
<organism evidence="7 8">
    <name type="scientific">Rothia mucilaginosa (strain DY-18)</name>
    <name type="common">Stomatococcus mucilaginosus</name>
    <dbReference type="NCBI Taxonomy" id="680646"/>
    <lineage>
        <taxon>Bacteria</taxon>
        <taxon>Bacillati</taxon>
        <taxon>Actinomycetota</taxon>
        <taxon>Actinomycetes</taxon>
        <taxon>Micrococcales</taxon>
        <taxon>Micrococcaceae</taxon>
        <taxon>Rothia</taxon>
    </lineage>
</organism>
<dbReference type="KEGG" id="rmu:RMDY18_19420"/>
<protein>
    <submittedName>
        <fullName evidence="7">ATPase component of ABC transporter with duplicated ATPase domains</fullName>
    </submittedName>
</protein>
<evidence type="ECO:0000259" key="6">
    <source>
        <dbReference type="PROSITE" id="PS50893"/>
    </source>
</evidence>
<dbReference type="Proteomes" id="UP000001883">
    <property type="component" value="Chromosome"/>
</dbReference>
<evidence type="ECO:0000313" key="8">
    <source>
        <dbReference type="Proteomes" id="UP000001883"/>
    </source>
</evidence>
<dbReference type="PANTHER" id="PTHR19211:SF6">
    <property type="entry name" value="BLL7188 PROTEIN"/>
    <property type="match status" value="1"/>
</dbReference>
<dbReference type="PROSITE" id="PS50893">
    <property type="entry name" value="ABC_TRANSPORTER_2"/>
    <property type="match status" value="1"/>
</dbReference>
<keyword evidence="8" id="KW-1185">Reference proteome</keyword>
<feature type="coiled-coil region" evidence="4">
    <location>
        <begin position="263"/>
        <end position="297"/>
    </location>
</feature>
<dbReference type="PANTHER" id="PTHR19211">
    <property type="entry name" value="ATP-BINDING TRANSPORT PROTEIN-RELATED"/>
    <property type="match status" value="1"/>
</dbReference>
<dbReference type="SUPFAM" id="SSF52540">
    <property type="entry name" value="P-loop containing nucleoside triphosphate hydrolases"/>
    <property type="match status" value="2"/>
</dbReference>
<evidence type="ECO:0000256" key="5">
    <source>
        <dbReference type="SAM" id="MobiDB-lite"/>
    </source>
</evidence>
<evidence type="ECO:0000256" key="3">
    <source>
        <dbReference type="ARBA" id="ARBA00022840"/>
    </source>
</evidence>
<proteinExistence type="predicted"/>
<evidence type="ECO:0000256" key="4">
    <source>
        <dbReference type="SAM" id="Coils"/>
    </source>
</evidence>
<dbReference type="GO" id="GO:0016887">
    <property type="term" value="F:ATP hydrolysis activity"/>
    <property type="evidence" value="ECO:0007669"/>
    <property type="project" value="InterPro"/>
</dbReference>
<dbReference type="InterPro" id="IPR050611">
    <property type="entry name" value="ABCF"/>
</dbReference>
<reference evidence="7 8" key="2">
    <citation type="journal article" date="2010" name="J Osaka Dent Univ">
        <title>Isolation and identification of Rothia mucilaginosa from persistent apical periodontitis lesions.</title>
        <authorList>
            <person name="Yamane K."/>
            <person name="Yoshida M."/>
            <person name="Fujihira T."/>
            <person name="Baba T."/>
            <person name="Tsuji N."/>
            <person name="Hayashi H."/>
            <person name="Sugimori C."/>
            <person name="Yamanaka T."/>
            <person name="Mashimo C."/>
            <person name="Nambu T."/>
            <person name="Kawai H."/>
            <person name="Fukushima H."/>
        </authorList>
    </citation>
    <scope>NUCLEOTIDE SEQUENCE [LARGE SCALE GENOMIC DNA]</scope>
    <source>
        <strain evidence="7 8">DY-18</strain>
    </source>
</reference>
<dbReference type="eggNOG" id="COG0488">
    <property type="taxonomic scope" value="Bacteria"/>
</dbReference>
<dbReference type="InterPro" id="IPR003439">
    <property type="entry name" value="ABC_transporter-like_ATP-bd"/>
</dbReference>
<dbReference type="GO" id="GO:0005524">
    <property type="term" value="F:ATP binding"/>
    <property type="evidence" value="ECO:0007669"/>
    <property type="project" value="UniProtKB-KW"/>
</dbReference>
<dbReference type="Pfam" id="PF00005">
    <property type="entry name" value="ABC_tran"/>
    <property type="match status" value="2"/>
</dbReference>
<dbReference type="STRING" id="680646.RMDY18_19420"/>
<dbReference type="Gene3D" id="3.40.50.300">
    <property type="entry name" value="P-loop containing nucleotide triphosphate hydrolases"/>
    <property type="match status" value="2"/>
</dbReference>
<evidence type="ECO:0000313" key="7">
    <source>
        <dbReference type="EMBL" id="BAI65774.1"/>
    </source>
</evidence>
<keyword evidence="4" id="KW-0175">Coiled coil</keyword>
<sequence length="616" mass="68392">MPSRLHVRWQESEHLLEGTRPMSRHITLDHISYAHPGEPPLFTDLSAVFSAPLTGLIGDNGAGKTTLFRLILGDINPSQGIISTPPRIAYLPQDLGLSGHQHLADIFGITKILQALDALESGDYSPCLYDTIGDAWDIEERTLAALAEHGFGPALTTTDTQARRNLLMRPLSTFSGGQTVTAALTALLYSNPEFILLDEPTNNLDSSAKNRLYTALETLTCPALIISHDRDLLEHVNVIAELHADRQGLAHLRLFEGNYSTYRQALETEQQAAQRRVTEAKNEARKAVRERAENQIKLDRNARRGREFERSKRKPGMAMGLDKNSSERSAGKLHTAHESMVADARAAVGEAQENLRMQERIYLELAQDALPLGRKVLELHRVKNDSCASTPQSADLKNAYTQNTVSRETQPYKVDYLLQIQDFPEVLILTGPEHLHITGANGSGKTVLLNAIAHANDPDYRSPVPPAYQVLYRLDNTAYLPQRIILDPELTLLETVQRANPGASEQHLRDQLARLLFRRESVHQCIGDLSGGERFRAAVAQVLLANPVPQLLILDEPTNNLDISSVDWLVQALEAYTGALIVVSHDEDFCRRIRIDRTLNLSTKTLGKEPFGESAC</sequence>
<evidence type="ECO:0000256" key="2">
    <source>
        <dbReference type="ARBA" id="ARBA00022741"/>
    </source>
</evidence>
<dbReference type="HOGENOM" id="CLU_000604_36_0_11"/>
<keyword evidence="1" id="KW-0677">Repeat</keyword>
<dbReference type="InterPro" id="IPR003593">
    <property type="entry name" value="AAA+_ATPase"/>
</dbReference>
<evidence type="ECO:0000256" key="1">
    <source>
        <dbReference type="ARBA" id="ARBA00022737"/>
    </source>
</evidence>
<gene>
    <name evidence="7" type="ordered locus">RMDY18_19420</name>
</gene>
<feature type="domain" description="ABC transporter" evidence="6">
    <location>
        <begin position="26"/>
        <end position="281"/>
    </location>
</feature>
<dbReference type="EMBL" id="AP011540">
    <property type="protein sequence ID" value="BAI65774.1"/>
    <property type="molecule type" value="Genomic_DNA"/>
</dbReference>